<feature type="transmembrane region" description="Helical" evidence="8">
    <location>
        <begin position="112"/>
        <end position="137"/>
    </location>
</feature>
<evidence type="ECO:0000256" key="4">
    <source>
        <dbReference type="ARBA" id="ARBA00022679"/>
    </source>
</evidence>
<dbReference type="InterPro" id="IPR050297">
    <property type="entry name" value="LipidA_mod_glycosyltrf_83"/>
</dbReference>
<evidence type="ECO:0000256" key="3">
    <source>
        <dbReference type="ARBA" id="ARBA00022676"/>
    </source>
</evidence>
<keyword evidence="4" id="KW-0808">Transferase</keyword>
<dbReference type="PANTHER" id="PTHR33908">
    <property type="entry name" value="MANNOSYLTRANSFERASE YKCB-RELATED"/>
    <property type="match status" value="1"/>
</dbReference>
<evidence type="ECO:0000256" key="5">
    <source>
        <dbReference type="ARBA" id="ARBA00022692"/>
    </source>
</evidence>
<reference evidence="10 11" key="1">
    <citation type="submission" date="2016-06" db="EMBL/GenBank/DDBJ databases">
        <authorList>
            <person name="Kjaerup R.B."/>
            <person name="Dalgaard T.S."/>
            <person name="Juul-Madsen H.R."/>
        </authorList>
    </citation>
    <scope>NUCLEOTIDE SEQUENCE [LARGE SCALE GENOMIC DNA]</scope>
    <source>
        <strain evidence="10">2</strain>
    </source>
</reference>
<comment type="subcellular location">
    <subcellularLocation>
        <location evidence="1">Cell membrane</location>
        <topology evidence="1">Multi-pass membrane protein</topology>
    </subcellularLocation>
</comment>
<organism evidence="10 11">
    <name type="scientific">Candidatus Propionivibrio aalborgensis</name>
    <dbReference type="NCBI Taxonomy" id="1860101"/>
    <lineage>
        <taxon>Bacteria</taxon>
        <taxon>Pseudomonadati</taxon>
        <taxon>Pseudomonadota</taxon>
        <taxon>Betaproteobacteria</taxon>
        <taxon>Rhodocyclales</taxon>
        <taxon>Rhodocyclaceae</taxon>
        <taxon>Propionivibrio</taxon>
    </lineage>
</organism>
<evidence type="ECO:0000256" key="1">
    <source>
        <dbReference type="ARBA" id="ARBA00004651"/>
    </source>
</evidence>
<keyword evidence="3" id="KW-0328">Glycosyltransferase</keyword>
<evidence type="ECO:0000256" key="6">
    <source>
        <dbReference type="ARBA" id="ARBA00022989"/>
    </source>
</evidence>
<feature type="transmembrane region" description="Helical" evidence="8">
    <location>
        <begin position="230"/>
        <end position="254"/>
    </location>
</feature>
<gene>
    <name evidence="10" type="ORF">PROAA_1390004</name>
</gene>
<dbReference type="GO" id="GO:0016763">
    <property type="term" value="F:pentosyltransferase activity"/>
    <property type="evidence" value="ECO:0007669"/>
    <property type="project" value="TreeGrafter"/>
</dbReference>
<evidence type="ECO:0000313" key="11">
    <source>
        <dbReference type="Proteomes" id="UP000199600"/>
    </source>
</evidence>
<dbReference type="PANTHER" id="PTHR33908:SF11">
    <property type="entry name" value="MEMBRANE PROTEIN"/>
    <property type="match status" value="1"/>
</dbReference>
<feature type="transmembrane region" description="Helical" evidence="8">
    <location>
        <begin position="299"/>
        <end position="320"/>
    </location>
</feature>
<accession>A0A1A8XIC2</accession>
<keyword evidence="11" id="KW-1185">Reference proteome</keyword>
<dbReference type="RefSeq" id="WP_186409988.1">
    <property type="nucleotide sequence ID" value="NZ_FLQY01000045.1"/>
</dbReference>
<protein>
    <recommendedName>
        <fullName evidence="9">Glycosyltransferase RgtA/B/C/D-like domain-containing protein</fullName>
    </recommendedName>
</protein>
<proteinExistence type="predicted"/>
<feature type="domain" description="Glycosyltransferase RgtA/B/C/D-like" evidence="9">
    <location>
        <begin position="50"/>
        <end position="210"/>
    </location>
</feature>
<feature type="transmembrane region" description="Helical" evidence="8">
    <location>
        <begin position="70"/>
        <end position="91"/>
    </location>
</feature>
<dbReference type="Proteomes" id="UP000199600">
    <property type="component" value="Unassembled WGS sequence"/>
</dbReference>
<evidence type="ECO:0000256" key="8">
    <source>
        <dbReference type="SAM" id="Phobius"/>
    </source>
</evidence>
<keyword evidence="7 8" id="KW-0472">Membrane</keyword>
<feature type="transmembrane region" description="Helical" evidence="8">
    <location>
        <begin position="190"/>
        <end position="210"/>
    </location>
</feature>
<evidence type="ECO:0000256" key="2">
    <source>
        <dbReference type="ARBA" id="ARBA00022475"/>
    </source>
</evidence>
<keyword evidence="2" id="KW-1003">Cell membrane</keyword>
<keyword evidence="5 8" id="KW-0812">Transmembrane</keyword>
<dbReference type="GO" id="GO:0005886">
    <property type="term" value="C:plasma membrane"/>
    <property type="evidence" value="ECO:0007669"/>
    <property type="project" value="UniProtKB-SubCell"/>
</dbReference>
<evidence type="ECO:0000256" key="7">
    <source>
        <dbReference type="ARBA" id="ARBA00023136"/>
    </source>
</evidence>
<dbReference type="Pfam" id="PF13231">
    <property type="entry name" value="PMT_2"/>
    <property type="match status" value="1"/>
</dbReference>
<name>A0A1A8XIC2_9RHOO</name>
<feature type="transmembrane region" description="Helical" evidence="8">
    <location>
        <begin position="327"/>
        <end position="345"/>
    </location>
</feature>
<feature type="transmembrane region" description="Helical" evidence="8">
    <location>
        <begin position="275"/>
        <end position="293"/>
    </location>
</feature>
<feature type="transmembrane region" description="Helical" evidence="8">
    <location>
        <begin position="149"/>
        <end position="178"/>
    </location>
</feature>
<dbReference type="AlphaFoldDB" id="A0A1A8XIC2"/>
<keyword evidence="6 8" id="KW-1133">Transmembrane helix</keyword>
<dbReference type="InterPro" id="IPR038731">
    <property type="entry name" value="RgtA/B/C-like"/>
</dbReference>
<evidence type="ECO:0000259" key="9">
    <source>
        <dbReference type="Pfam" id="PF13231"/>
    </source>
</evidence>
<dbReference type="EMBL" id="FLQY01000045">
    <property type="protein sequence ID" value="SBT04934.1"/>
    <property type="molecule type" value="Genomic_DNA"/>
</dbReference>
<dbReference type="GO" id="GO:0009103">
    <property type="term" value="P:lipopolysaccharide biosynthetic process"/>
    <property type="evidence" value="ECO:0007669"/>
    <property type="project" value="UniProtKB-ARBA"/>
</dbReference>
<evidence type="ECO:0000313" key="10">
    <source>
        <dbReference type="EMBL" id="SBT04934.1"/>
    </source>
</evidence>
<sequence length="512" mass="58525">MLSLFPTRLSWVCLLSLLAFRLWFSAALPLTGDEAYFVFWGEHPAGGFYDHPPMVGWWLTALLAVSRAEWFLRLPATLLPLVLAWGAWMMARPSGVERARVAAWLVLMQPVNVWNVLITTDTPVILFSMLSMLAYFAALRCAGQPRRSLLWHVAAGALLGLAFLGKYFAALLGVAYLVHVLFARRDAARWPGFALLLVASLPAPIYNLWWNSGHCWVNILFNFLNRNAEAGLSFTNPALFVVSLLYLATPWLLFELMRRHKQVREAVRENGEANTAFWLLLVPIALFALMSLWRSVGLHWLISFIPLLAVLAAIVLPLAVSARLVKWSAVFAIVHILFFAVLLSLPTKIWNDTRFSEGVALRFQSNEVLSQILPYEKDYLFAMESFSAAAFMAYKSGQPFAVFGRGSFYARQDDFETDWREQNGRNVLILRTSSPEGKDYSSYFRHVEFREFAVDGSRFYLVLGQGFNYAVYHEKVLTRIRERFYRIPAWLPQRGCEFCERYFPDVKIISQQ</sequence>